<evidence type="ECO:0000313" key="2">
    <source>
        <dbReference type="EMBL" id="KAL1515022.1"/>
    </source>
</evidence>
<feature type="region of interest" description="Disordered" evidence="1">
    <location>
        <begin position="177"/>
        <end position="236"/>
    </location>
</feature>
<feature type="region of interest" description="Disordered" evidence="1">
    <location>
        <begin position="111"/>
        <end position="162"/>
    </location>
</feature>
<reference evidence="2 3" key="1">
    <citation type="journal article" date="2024" name="Science">
        <title>Giant polyketide synthase enzymes in the biosynthesis of giant marine polyether toxins.</title>
        <authorList>
            <person name="Fallon T.R."/>
            <person name="Shende V.V."/>
            <person name="Wierzbicki I.H."/>
            <person name="Pendleton A.L."/>
            <person name="Watervoot N.F."/>
            <person name="Auber R.P."/>
            <person name="Gonzalez D.J."/>
            <person name="Wisecaver J.H."/>
            <person name="Moore B.S."/>
        </authorList>
    </citation>
    <scope>NUCLEOTIDE SEQUENCE [LARGE SCALE GENOMIC DNA]</scope>
    <source>
        <strain evidence="2 3">12B1</strain>
    </source>
</reference>
<feature type="region of interest" description="Disordered" evidence="1">
    <location>
        <begin position="54"/>
        <end position="98"/>
    </location>
</feature>
<protein>
    <submittedName>
        <fullName evidence="2">Uncharacterized protein</fullName>
    </submittedName>
</protein>
<dbReference type="EMBL" id="JBGBPQ010000012">
    <property type="protein sequence ID" value="KAL1515022.1"/>
    <property type="molecule type" value="Genomic_DNA"/>
</dbReference>
<name>A0AB34J6X1_PRYPA</name>
<feature type="compositionally biased region" description="Low complexity" evidence="1">
    <location>
        <begin position="78"/>
        <end position="87"/>
    </location>
</feature>
<keyword evidence="3" id="KW-1185">Reference proteome</keyword>
<comment type="caution">
    <text evidence="2">The sequence shown here is derived from an EMBL/GenBank/DDBJ whole genome shotgun (WGS) entry which is preliminary data.</text>
</comment>
<evidence type="ECO:0000313" key="3">
    <source>
        <dbReference type="Proteomes" id="UP001515480"/>
    </source>
</evidence>
<dbReference type="Proteomes" id="UP001515480">
    <property type="component" value="Unassembled WGS sequence"/>
</dbReference>
<feature type="compositionally biased region" description="Basic and acidic residues" evidence="1">
    <location>
        <begin position="187"/>
        <end position="200"/>
    </location>
</feature>
<evidence type="ECO:0000256" key="1">
    <source>
        <dbReference type="SAM" id="MobiDB-lite"/>
    </source>
</evidence>
<dbReference type="AlphaFoldDB" id="A0AB34J6X1"/>
<feature type="compositionally biased region" description="Pro residues" evidence="1">
    <location>
        <begin position="146"/>
        <end position="160"/>
    </location>
</feature>
<accession>A0AB34J6X1</accession>
<organism evidence="2 3">
    <name type="scientific">Prymnesium parvum</name>
    <name type="common">Toxic golden alga</name>
    <dbReference type="NCBI Taxonomy" id="97485"/>
    <lineage>
        <taxon>Eukaryota</taxon>
        <taxon>Haptista</taxon>
        <taxon>Haptophyta</taxon>
        <taxon>Prymnesiophyceae</taxon>
        <taxon>Prymnesiales</taxon>
        <taxon>Prymnesiaceae</taxon>
        <taxon>Prymnesium</taxon>
    </lineage>
</organism>
<feature type="compositionally biased region" description="Basic and acidic residues" evidence="1">
    <location>
        <begin position="111"/>
        <end position="128"/>
    </location>
</feature>
<sequence>MAALPEEWWDRQREIFAPAQLSLGQEPASSEGRTFEYIARTRLTLSDRPERWMPRSDHEIRIKGGGPPLHEEEQENVAASSAPAAAPRKPLHPSVPAFRKPMRGAVADRLHPHHPVHSEPRSTRHAEAWDASTAAPPPHARQRADPPSPHAVPTPTPLHLPPSLLDAEAARLAKEATRQLKTRRHPRPDGRPRRAVERASVRPAWSSPTSHPKLFDASLHSRTLREEERAARSQREGRAARWALRADAAEGSLVEIEAHLRRVRAQLDRDFGAPHREHPFYQACLRRLARLEAELRVLKQPGALHHHGIRLTRLLLIQAPLPLPLPHARGQCGVLT</sequence>
<gene>
    <name evidence="2" type="ORF">AB1Y20_004090</name>
</gene>
<proteinExistence type="predicted"/>
<feature type="compositionally biased region" description="Basic and acidic residues" evidence="1">
    <location>
        <begin position="223"/>
        <end position="236"/>
    </location>
</feature>